<dbReference type="OrthoDB" id="269605at2759"/>
<feature type="region of interest" description="Disordered" evidence="1">
    <location>
        <begin position="134"/>
        <end position="153"/>
    </location>
</feature>
<proteinExistence type="predicted"/>
<evidence type="ECO:0000313" key="2">
    <source>
        <dbReference type="EMBL" id="CBK23929.2"/>
    </source>
</evidence>
<evidence type="ECO:0000313" key="3">
    <source>
        <dbReference type="Proteomes" id="UP000008312"/>
    </source>
</evidence>
<evidence type="ECO:0000256" key="1">
    <source>
        <dbReference type="SAM" id="MobiDB-lite"/>
    </source>
</evidence>
<keyword evidence="3" id="KW-1185">Reference proteome</keyword>
<protein>
    <submittedName>
        <fullName evidence="2">Uncharacterized protein</fullName>
    </submittedName>
</protein>
<dbReference type="InParanoid" id="D8M790"/>
<sequence>MFNAIKQSAQKSVITVTSWYRVPAKGMDRFELLAMSSCVPFKASKQYDYKYHFVCPFHVVAPYLFKSYFPDSSYPWLQYVTEDNVILTAEFRDMNGNITNRVGVNNKVIAHNYRDLCCFHLHKEEEALETLKMYGMDPSPSKPPQSQPRPNSLEEVDALLSQATSRVELHSSSIRRLREENEPYNAVHGLQLSETSPKKGEPILLAGHRREAREDAEGRDVSILIPFVVFVCVDDEQTSEGRALHIQDGRSMVTSSVVLPGGMVGGGAFDVEGNCKGMIEGIVHSPGMNINGHVVPNTHAQNVYENCAAIINADVLSDFVVDVELGLLDDMQEEVRKMRKQMGEEQIKEEKQKIMKPMMEAIQKSQ</sequence>
<gene>
    <name evidence="2" type="ORF">GSBLH_T00003735001</name>
</gene>
<dbReference type="Proteomes" id="UP000008312">
    <property type="component" value="Unassembled WGS sequence"/>
</dbReference>
<name>D8M790_BLAHO</name>
<dbReference type="EMBL" id="FN668672">
    <property type="protein sequence ID" value="CBK23929.2"/>
    <property type="molecule type" value="Genomic_DNA"/>
</dbReference>
<dbReference type="RefSeq" id="XP_012897977.1">
    <property type="nucleotide sequence ID" value="XM_013042523.1"/>
</dbReference>
<reference evidence="2" key="1">
    <citation type="submission" date="2010-02" db="EMBL/GenBank/DDBJ databases">
        <title>Sequencing and annotation of the Blastocystis hominis genome.</title>
        <authorList>
            <person name="Wincker P."/>
        </authorList>
    </citation>
    <scope>NUCLEOTIDE SEQUENCE</scope>
    <source>
        <strain evidence="2">Singapore isolate B</strain>
    </source>
</reference>
<dbReference type="AlphaFoldDB" id="D8M790"/>
<organism evidence="2">
    <name type="scientific">Blastocystis hominis</name>
    <dbReference type="NCBI Taxonomy" id="12968"/>
    <lineage>
        <taxon>Eukaryota</taxon>
        <taxon>Sar</taxon>
        <taxon>Stramenopiles</taxon>
        <taxon>Bigyra</taxon>
        <taxon>Opalozoa</taxon>
        <taxon>Opalinata</taxon>
        <taxon>Blastocystidae</taxon>
        <taxon>Blastocystis</taxon>
    </lineage>
</organism>
<accession>D8M790</accession>
<dbReference type="GeneID" id="24920804"/>